<keyword evidence="4" id="KW-1185">Reference proteome</keyword>
<dbReference type="EMBL" id="JALJOV010001732">
    <property type="protein sequence ID" value="KAK9842164.1"/>
    <property type="molecule type" value="Genomic_DNA"/>
</dbReference>
<feature type="coiled-coil region" evidence="1">
    <location>
        <begin position="415"/>
        <end position="482"/>
    </location>
</feature>
<evidence type="ECO:0000256" key="1">
    <source>
        <dbReference type="SAM" id="Coils"/>
    </source>
</evidence>
<feature type="compositionally biased region" description="Basic residues" evidence="2">
    <location>
        <begin position="23"/>
        <end position="32"/>
    </location>
</feature>
<proteinExistence type="predicted"/>
<sequence length="515" mass="56793">MPAKRGRKQAGPAKNAKVEKPVRKPRKGRQAGKIKNAAKDGPTDSQAMGQPQAALLDANMAKARQVAPSTLQHTDDDANKENGVPVPQGPDPAEAQVLNDEAVDYPMDLPALKVPLQQHEEMVEPPSTDASLFRLAGMDLQQQAADFKSVQLKTTERRLEAAPRSALRLDTDDEGEPPQSRTVSQLLASMIKHQECPDLLHLQDQVQTGPKHPGIHKQKDAAKALLHHTTAQKSAGARLQVSLPRQPMRNLTNRFQNANEEDDDIMAPLNFEATDRSLAHEQMHMSPTRHEKLALPRSAPKQGSRRRKLTDQQKAVAAVTLQSEAEEEPSLENIVAGMLQESPEESDEEGSAGAGLAELQRTMARVVAGQKQAARKKQLDILQRAQAAIDEDAAKLIESTEQEMACLQTLGQAELQKLAQQMASKMAFIKKLQDECQQETLRQWEQCQAIYGQSKPLIIQLQAAAEKQQAQKKRKLAEFQARSEDVMKQAENDIARSSRKAQKLPSIAKLLATFV</sequence>
<reference evidence="3 4" key="1">
    <citation type="journal article" date="2024" name="Nat. Commun.">
        <title>Phylogenomics reveals the evolutionary origins of lichenization in chlorophyte algae.</title>
        <authorList>
            <person name="Puginier C."/>
            <person name="Libourel C."/>
            <person name="Otte J."/>
            <person name="Skaloud P."/>
            <person name="Haon M."/>
            <person name="Grisel S."/>
            <person name="Petersen M."/>
            <person name="Berrin J.G."/>
            <person name="Delaux P.M."/>
            <person name="Dal Grande F."/>
            <person name="Keller J."/>
        </authorList>
    </citation>
    <scope>NUCLEOTIDE SEQUENCE [LARGE SCALE GENOMIC DNA]</scope>
    <source>
        <strain evidence="3 4">SAG 2523</strain>
    </source>
</reference>
<feature type="region of interest" description="Disordered" evidence="2">
    <location>
        <begin position="284"/>
        <end position="314"/>
    </location>
</feature>
<name>A0AAW1S888_9CHLO</name>
<protein>
    <submittedName>
        <fullName evidence="3">Uncharacterized protein</fullName>
    </submittedName>
</protein>
<feature type="region of interest" description="Disordered" evidence="2">
    <location>
        <begin position="156"/>
        <end position="180"/>
    </location>
</feature>
<feature type="compositionally biased region" description="Basic and acidic residues" evidence="2">
    <location>
        <begin position="284"/>
        <end position="294"/>
    </location>
</feature>
<evidence type="ECO:0000313" key="3">
    <source>
        <dbReference type="EMBL" id="KAK9842164.1"/>
    </source>
</evidence>
<keyword evidence="1" id="KW-0175">Coiled coil</keyword>
<dbReference type="Proteomes" id="UP001485043">
    <property type="component" value="Unassembled WGS sequence"/>
</dbReference>
<dbReference type="AlphaFoldDB" id="A0AAW1S888"/>
<comment type="caution">
    <text evidence="3">The sequence shown here is derived from an EMBL/GenBank/DDBJ whole genome shotgun (WGS) entry which is preliminary data.</text>
</comment>
<accession>A0AAW1S888</accession>
<evidence type="ECO:0000256" key="2">
    <source>
        <dbReference type="SAM" id="MobiDB-lite"/>
    </source>
</evidence>
<gene>
    <name evidence="3" type="ORF">WJX84_010668</name>
</gene>
<evidence type="ECO:0000313" key="4">
    <source>
        <dbReference type="Proteomes" id="UP001485043"/>
    </source>
</evidence>
<feature type="region of interest" description="Disordered" evidence="2">
    <location>
        <begin position="1"/>
        <end position="100"/>
    </location>
</feature>
<organism evidence="3 4">
    <name type="scientific">Apatococcus fuscideae</name>
    <dbReference type="NCBI Taxonomy" id="2026836"/>
    <lineage>
        <taxon>Eukaryota</taxon>
        <taxon>Viridiplantae</taxon>
        <taxon>Chlorophyta</taxon>
        <taxon>core chlorophytes</taxon>
        <taxon>Trebouxiophyceae</taxon>
        <taxon>Chlorellales</taxon>
        <taxon>Chlorellaceae</taxon>
        <taxon>Apatococcus</taxon>
    </lineage>
</organism>